<dbReference type="STRING" id="494026.PGLA_04400"/>
<dbReference type="Gene3D" id="3.55.50.10">
    <property type="entry name" value="Baseplate protein-like domains"/>
    <property type="match status" value="1"/>
</dbReference>
<proteinExistence type="predicted"/>
<dbReference type="AlphaFoldDB" id="A0A162KEU6"/>
<reference evidence="1 2" key="1">
    <citation type="submission" date="2016-03" db="EMBL/GenBank/DDBJ databases">
        <title>Draft genome sequence of Paenibacillus glacialis DSM 22343.</title>
        <authorList>
            <person name="Shin S.-K."/>
            <person name="Yi H."/>
        </authorList>
    </citation>
    <scope>NUCLEOTIDE SEQUENCE [LARGE SCALE GENOMIC DNA]</scope>
    <source>
        <strain evidence="1 2">DSM 22343</strain>
    </source>
</reference>
<dbReference type="RefSeq" id="WP_068529259.1">
    <property type="nucleotide sequence ID" value="NZ_LVJH01000003.1"/>
</dbReference>
<name>A0A162KEU6_9BACL</name>
<comment type="caution">
    <text evidence="1">The sequence shown here is derived from an EMBL/GenBank/DDBJ whole genome shotgun (WGS) entry which is preliminary data.</text>
</comment>
<accession>A0A162KEU6</accession>
<sequence length="470" mass="52721">MSEVIYTLSDISMKSSPFDKITDLRLHRQVNEHVKLSIGGIIPEDKLDQYVEQIDENEIIEVFVTQDKREITLFKGVITNIAVQVDRNVRTMIIEASSKTFLMDIKKENRSFQNSQQSYSDVFSVITQSYPQADVVDASSNGALIGGLLVQYRETSWEFAKRLASHFHMPLLPISTLEGIKYYVGLPESGQPVELNEYNYTIKNNMKEFKQITENSGGQFAGQSNFSFEVTSNRVLEIGCPVKFHDHELYVYRAEIAIEKGILINHYQLRDREGFHCHMQYNNAIIGSSLFGKITDIAKDKVKLHLQIDDNHSTSKAMWFSYSTVYSSPDGSGWYCMPEIGDEVRLYFPDAQEKNAFAASSVDLDSSDTTKRSDPAVKSISTKYGKQIVFQPGAVEIIGNGQTLLRLTDDGGIEIKSDKKIVITAVDDIEITGGAKVLIQGDEGVDLKQADTMLTIQDEVALTGSKVNIR</sequence>
<organism evidence="1 2">
    <name type="scientific">Paenibacillus glacialis</name>
    <dbReference type="NCBI Taxonomy" id="494026"/>
    <lineage>
        <taxon>Bacteria</taxon>
        <taxon>Bacillati</taxon>
        <taxon>Bacillota</taxon>
        <taxon>Bacilli</taxon>
        <taxon>Bacillales</taxon>
        <taxon>Paenibacillaceae</taxon>
        <taxon>Paenibacillus</taxon>
    </lineage>
</organism>
<gene>
    <name evidence="1" type="ORF">PGLA_04400</name>
</gene>
<dbReference type="EMBL" id="LVJH01000003">
    <property type="protein sequence ID" value="OAB45498.1"/>
    <property type="molecule type" value="Genomic_DNA"/>
</dbReference>
<evidence type="ECO:0000313" key="1">
    <source>
        <dbReference type="EMBL" id="OAB45498.1"/>
    </source>
</evidence>
<dbReference type="SUPFAM" id="SSF69255">
    <property type="entry name" value="gp5 N-terminal domain-like"/>
    <property type="match status" value="1"/>
</dbReference>
<evidence type="ECO:0000313" key="2">
    <source>
        <dbReference type="Proteomes" id="UP000076967"/>
    </source>
</evidence>
<protein>
    <submittedName>
        <fullName evidence="1">Phage tail protein</fullName>
    </submittedName>
</protein>
<keyword evidence="2" id="KW-1185">Reference proteome</keyword>
<dbReference type="OrthoDB" id="95423at2"/>
<dbReference type="Proteomes" id="UP000076967">
    <property type="component" value="Unassembled WGS sequence"/>
</dbReference>
<dbReference type="SUPFAM" id="SSF69279">
    <property type="entry name" value="Phage tail proteins"/>
    <property type="match status" value="1"/>
</dbReference>